<evidence type="ECO:0000256" key="2">
    <source>
        <dbReference type="ARBA" id="ARBA00012415"/>
    </source>
</evidence>
<proteinExistence type="inferred from homology"/>
<dbReference type="CDD" id="cd02541">
    <property type="entry name" value="UGPase_prokaryotic"/>
    <property type="match status" value="1"/>
</dbReference>
<feature type="domain" description="Nucleotidyl transferase" evidence="8">
    <location>
        <begin position="12"/>
        <end position="270"/>
    </location>
</feature>
<comment type="similarity">
    <text evidence="1 7">Belongs to the UDPGP type 2 family.</text>
</comment>
<keyword evidence="10" id="KW-1185">Reference proteome</keyword>
<evidence type="ECO:0000256" key="5">
    <source>
        <dbReference type="ARBA" id="ARBA00022695"/>
    </source>
</evidence>
<dbReference type="Pfam" id="PF00483">
    <property type="entry name" value="NTP_transferase"/>
    <property type="match status" value="1"/>
</dbReference>
<dbReference type="InterPro" id="IPR029044">
    <property type="entry name" value="Nucleotide-diphossugar_trans"/>
</dbReference>
<evidence type="ECO:0000256" key="1">
    <source>
        <dbReference type="ARBA" id="ARBA00006890"/>
    </source>
</evidence>
<dbReference type="InterPro" id="IPR005771">
    <property type="entry name" value="GalU_uridylyltTrfase_bac/arc"/>
</dbReference>
<evidence type="ECO:0000256" key="4">
    <source>
        <dbReference type="ARBA" id="ARBA00022679"/>
    </source>
</evidence>
<dbReference type="NCBIfam" id="TIGR01099">
    <property type="entry name" value="galU"/>
    <property type="match status" value="1"/>
</dbReference>
<comment type="catalytic activity">
    <reaction evidence="6 7">
        <text>alpha-D-glucose 1-phosphate + UTP + H(+) = UDP-alpha-D-glucose + diphosphate</text>
        <dbReference type="Rhea" id="RHEA:19889"/>
        <dbReference type="ChEBI" id="CHEBI:15378"/>
        <dbReference type="ChEBI" id="CHEBI:33019"/>
        <dbReference type="ChEBI" id="CHEBI:46398"/>
        <dbReference type="ChEBI" id="CHEBI:58601"/>
        <dbReference type="ChEBI" id="CHEBI:58885"/>
        <dbReference type="EC" id="2.7.7.9"/>
    </reaction>
</comment>
<dbReference type="EC" id="2.7.7.9" evidence="2 7"/>
<evidence type="ECO:0000313" key="10">
    <source>
        <dbReference type="Proteomes" id="UP000199647"/>
    </source>
</evidence>
<evidence type="ECO:0000256" key="7">
    <source>
        <dbReference type="RuleBase" id="RU361259"/>
    </source>
</evidence>
<keyword evidence="5 7" id="KW-0548">Nucleotidyltransferase</keyword>
<protein>
    <recommendedName>
        <fullName evidence="3 7">UTP--glucose-1-phosphate uridylyltransferase</fullName>
        <ecNumber evidence="2 7">2.7.7.9</ecNumber>
    </recommendedName>
    <alternativeName>
        <fullName evidence="7">UDP-glucose pyrophosphorylase</fullName>
    </alternativeName>
</protein>
<accession>A0A1H9P3S2</accession>
<dbReference type="InterPro" id="IPR005835">
    <property type="entry name" value="NTP_transferase_dom"/>
</dbReference>
<organism evidence="9 10">
    <name type="scientific">Faunimonas pinastri</name>
    <dbReference type="NCBI Taxonomy" id="1855383"/>
    <lineage>
        <taxon>Bacteria</taxon>
        <taxon>Pseudomonadati</taxon>
        <taxon>Pseudomonadota</taxon>
        <taxon>Alphaproteobacteria</taxon>
        <taxon>Hyphomicrobiales</taxon>
        <taxon>Afifellaceae</taxon>
        <taxon>Faunimonas</taxon>
    </lineage>
</organism>
<sequence length="291" mass="31967">MVNPIRKAVFPVAGLGTRFLPATKATAKEMLTIVDRPALQYVVDEAIEAGIEHMVFVTGRGKGVIEDHFDSAFELEATLKSRNKTKELEQLQRELPKAGTTSFTRQQAPLGLGHAIWCARDIIGNEPFAVLLPDMLMKAEKGCLKQMLTAYEKHGGNVLALEKVPHDQVSKYGVVAVGGQDETGYEITGMVEKPKTEDAPSDLIISGRYILQPEIFDILTHQEPGAGGEIQITDAMIKLMKTQRFTGFEFDGITYDTGSKIGFLTANVAYALERPELGGEFRAEIEKLLGR</sequence>
<dbReference type="Proteomes" id="UP000199647">
    <property type="component" value="Unassembled WGS sequence"/>
</dbReference>
<reference evidence="9 10" key="1">
    <citation type="submission" date="2016-10" db="EMBL/GenBank/DDBJ databases">
        <authorList>
            <person name="de Groot N.N."/>
        </authorList>
    </citation>
    <scope>NUCLEOTIDE SEQUENCE [LARGE SCALE GENOMIC DNA]</scope>
    <source>
        <strain evidence="9 10">A52C2</strain>
    </source>
</reference>
<dbReference type="EMBL" id="FOFG01000018">
    <property type="protein sequence ID" value="SER42761.1"/>
    <property type="molecule type" value="Genomic_DNA"/>
</dbReference>
<evidence type="ECO:0000259" key="8">
    <source>
        <dbReference type="Pfam" id="PF00483"/>
    </source>
</evidence>
<dbReference type="Gene3D" id="3.90.550.10">
    <property type="entry name" value="Spore Coat Polysaccharide Biosynthesis Protein SpsA, Chain A"/>
    <property type="match status" value="1"/>
</dbReference>
<dbReference type="RefSeq" id="WP_092499294.1">
    <property type="nucleotide sequence ID" value="NZ_FOFG01000018.1"/>
</dbReference>
<dbReference type="OrthoDB" id="9803871at2"/>
<keyword evidence="4 7" id="KW-0808">Transferase</keyword>
<dbReference type="STRING" id="1855383.SAMN05216548_11846"/>
<dbReference type="GO" id="GO:0003983">
    <property type="term" value="F:UTP:glucose-1-phosphate uridylyltransferase activity"/>
    <property type="evidence" value="ECO:0007669"/>
    <property type="project" value="UniProtKB-EC"/>
</dbReference>
<evidence type="ECO:0000313" key="9">
    <source>
        <dbReference type="EMBL" id="SER42761.1"/>
    </source>
</evidence>
<dbReference type="AlphaFoldDB" id="A0A1H9P3S2"/>
<evidence type="ECO:0000256" key="6">
    <source>
        <dbReference type="ARBA" id="ARBA00048128"/>
    </source>
</evidence>
<dbReference type="GO" id="GO:0006011">
    <property type="term" value="P:UDP-alpha-D-glucose metabolic process"/>
    <property type="evidence" value="ECO:0007669"/>
    <property type="project" value="InterPro"/>
</dbReference>
<name>A0A1H9P3S2_9HYPH</name>
<dbReference type="PANTHER" id="PTHR43197:SF1">
    <property type="entry name" value="UTP--GLUCOSE-1-PHOSPHATE URIDYLYLTRANSFERASE"/>
    <property type="match status" value="1"/>
</dbReference>
<evidence type="ECO:0000256" key="3">
    <source>
        <dbReference type="ARBA" id="ARBA00019048"/>
    </source>
</evidence>
<dbReference type="PANTHER" id="PTHR43197">
    <property type="entry name" value="UTP--GLUCOSE-1-PHOSPHATE URIDYLYLTRANSFERASE"/>
    <property type="match status" value="1"/>
</dbReference>
<dbReference type="SUPFAM" id="SSF53448">
    <property type="entry name" value="Nucleotide-diphospho-sugar transferases"/>
    <property type="match status" value="1"/>
</dbReference>
<gene>
    <name evidence="9" type="ORF">SAMN05216548_11846</name>
</gene>